<accession>A0A0N4VGC0</accession>
<organism evidence="3">
    <name type="scientific">Enterobius vermicularis</name>
    <name type="common">Human pinworm</name>
    <dbReference type="NCBI Taxonomy" id="51028"/>
    <lineage>
        <taxon>Eukaryota</taxon>
        <taxon>Metazoa</taxon>
        <taxon>Ecdysozoa</taxon>
        <taxon>Nematoda</taxon>
        <taxon>Chromadorea</taxon>
        <taxon>Rhabditida</taxon>
        <taxon>Spirurina</taxon>
        <taxon>Oxyuridomorpha</taxon>
        <taxon>Oxyuroidea</taxon>
        <taxon>Oxyuridae</taxon>
        <taxon>Enterobius</taxon>
    </lineage>
</organism>
<keyword evidence="2" id="KW-1185">Reference proteome</keyword>
<reference evidence="1 2" key="2">
    <citation type="submission" date="2018-10" db="EMBL/GenBank/DDBJ databases">
        <authorList>
            <consortium name="Pathogen Informatics"/>
        </authorList>
    </citation>
    <scope>NUCLEOTIDE SEQUENCE [LARGE SCALE GENOMIC DNA]</scope>
</reference>
<dbReference type="WBParaSite" id="EVEC_0000981801-mRNA-1">
    <property type="protein sequence ID" value="EVEC_0000981801-mRNA-1"/>
    <property type="gene ID" value="EVEC_0000981801"/>
</dbReference>
<proteinExistence type="predicted"/>
<protein>
    <submittedName>
        <fullName evidence="3">Secreted protein</fullName>
    </submittedName>
</protein>
<reference evidence="3" key="1">
    <citation type="submission" date="2017-02" db="UniProtKB">
        <authorList>
            <consortium name="WormBaseParasite"/>
        </authorList>
    </citation>
    <scope>IDENTIFICATION</scope>
</reference>
<gene>
    <name evidence="1" type="ORF">EVEC_LOCUS9215</name>
</gene>
<sequence length="108" mass="11836">MCVSICASYLYPHDLLAEKDTVLGFLVLLSFLPPLALASTGAETSFSFFPLSVLSETLPAKTFKDACVSVWMCVLVRVSVCKLSSHGPTLTGFMSNNIEMIELFEFFV</sequence>
<evidence type="ECO:0000313" key="3">
    <source>
        <dbReference type="WBParaSite" id="EVEC_0000981801-mRNA-1"/>
    </source>
</evidence>
<dbReference type="EMBL" id="UXUI01009890">
    <property type="protein sequence ID" value="VDD94464.1"/>
    <property type="molecule type" value="Genomic_DNA"/>
</dbReference>
<name>A0A0N4VGC0_ENTVE</name>
<dbReference type="AlphaFoldDB" id="A0A0N4VGC0"/>
<evidence type="ECO:0000313" key="1">
    <source>
        <dbReference type="EMBL" id="VDD94464.1"/>
    </source>
</evidence>
<dbReference type="Proteomes" id="UP000274131">
    <property type="component" value="Unassembled WGS sequence"/>
</dbReference>
<evidence type="ECO:0000313" key="2">
    <source>
        <dbReference type="Proteomes" id="UP000274131"/>
    </source>
</evidence>